<protein>
    <submittedName>
        <fullName evidence="1">ABC transporter ATP-binding protein</fullName>
    </submittedName>
</protein>
<keyword evidence="1" id="KW-0547">Nucleotide-binding</keyword>
<sequence>MAEPRRVPPPAPEAFVSIAGLSLTYGAPGQVLVNALQDIDIAIDKGQFVSLIGPSGCGKSTLLRIIGDLLSPSTGKVLIGGSEPREARLDREIGFVFQDAALLEWRRIRENIALPLELRGTPKAERERKAEELIQLVGLDGFQKAWPRQLSGGMRQRAAIARALSTNPRILLLDEPFGALDQITRDRLNMELARIHEVTGVTVVLVTHSIREAVLLSDRIVVLTPRPGRISRFIDVDLPRPRGLEVRNDERFDDLVRLGNRELEKGYM</sequence>
<evidence type="ECO:0000313" key="2">
    <source>
        <dbReference type="Proteomes" id="UP000616151"/>
    </source>
</evidence>
<dbReference type="EMBL" id="JAENHL010000008">
    <property type="protein sequence ID" value="MBK1870236.1"/>
    <property type="molecule type" value="Genomic_DNA"/>
</dbReference>
<name>A0ACC5RC17_9HYPH</name>
<reference evidence="1" key="1">
    <citation type="submission" date="2021-01" db="EMBL/GenBank/DDBJ databases">
        <authorList>
            <person name="Sun Q."/>
        </authorList>
    </citation>
    <scope>NUCLEOTIDE SEQUENCE</scope>
    <source>
        <strain evidence="1">YIM B02566</strain>
    </source>
</reference>
<dbReference type="Proteomes" id="UP000616151">
    <property type="component" value="Unassembled WGS sequence"/>
</dbReference>
<keyword evidence="1" id="KW-0067">ATP-binding</keyword>
<comment type="caution">
    <text evidence="1">The sequence shown here is derived from an EMBL/GenBank/DDBJ whole genome shotgun (WGS) entry which is preliminary data.</text>
</comment>
<gene>
    <name evidence="1" type="ORF">JHL16_27990</name>
</gene>
<proteinExistence type="predicted"/>
<accession>A0ACC5RC17</accession>
<organism evidence="1 2">
    <name type="scientific">Taklimakanibacter albus</name>
    <dbReference type="NCBI Taxonomy" id="2800327"/>
    <lineage>
        <taxon>Bacteria</taxon>
        <taxon>Pseudomonadati</taxon>
        <taxon>Pseudomonadota</taxon>
        <taxon>Alphaproteobacteria</taxon>
        <taxon>Hyphomicrobiales</taxon>
        <taxon>Aestuariivirgaceae</taxon>
        <taxon>Taklimakanibacter</taxon>
    </lineage>
</organism>
<keyword evidence="2" id="KW-1185">Reference proteome</keyword>
<evidence type="ECO:0000313" key="1">
    <source>
        <dbReference type="EMBL" id="MBK1870236.1"/>
    </source>
</evidence>